<dbReference type="InterPro" id="IPR001372">
    <property type="entry name" value="Dynein_light_chain_typ-1/2"/>
</dbReference>
<gene>
    <name evidence="2" type="ORF">MKW94_013303</name>
</gene>
<dbReference type="SMART" id="SM01375">
    <property type="entry name" value="Dynein_light"/>
    <property type="match status" value="1"/>
</dbReference>
<comment type="subcellular location">
    <subcellularLocation>
        <location evidence="1">Cytoplasm</location>
        <location evidence="1">Cytoskeleton</location>
    </subcellularLocation>
</comment>
<proteinExistence type="inferred from homology"/>
<dbReference type="Pfam" id="PF01221">
    <property type="entry name" value="Dynein_light"/>
    <property type="match status" value="1"/>
</dbReference>
<sequence length="116" mass="13251">MFEGKAVARETDMPEEMQCHATELAYQALDLYEPSDHKSIACHIKQHMELHGIASSAQTLGTHVFGNFIFFHVEMMEILVFKDGSDLEKSKEQAIGVVFDIQKQQQEEEITPLKRI</sequence>
<dbReference type="GO" id="GO:0005868">
    <property type="term" value="C:cytoplasmic dynein complex"/>
    <property type="evidence" value="ECO:0007669"/>
    <property type="project" value="TreeGrafter"/>
</dbReference>
<comment type="caution">
    <text evidence="2">The sequence shown here is derived from an EMBL/GenBank/DDBJ whole genome shotgun (WGS) entry which is preliminary data.</text>
</comment>
<dbReference type="InterPro" id="IPR037177">
    <property type="entry name" value="DLC_sf"/>
</dbReference>
<dbReference type="PANTHER" id="PTHR11886:SF85">
    <property type="entry name" value="DYNEIN LIGHT CHAIN"/>
    <property type="match status" value="1"/>
</dbReference>
<dbReference type="EMBL" id="JAJJMA010044554">
    <property type="protein sequence ID" value="MCL7025360.1"/>
    <property type="molecule type" value="Genomic_DNA"/>
</dbReference>
<keyword evidence="1" id="KW-0493">Microtubule</keyword>
<keyword evidence="1" id="KW-0505">Motor protein</keyword>
<keyword evidence="1" id="KW-0963">Cytoplasm</keyword>
<evidence type="ECO:0000313" key="3">
    <source>
        <dbReference type="Proteomes" id="UP001177140"/>
    </source>
</evidence>
<name>A0AA41RYA7_PAPNU</name>
<evidence type="ECO:0000313" key="2">
    <source>
        <dbReference type="EMBL" id="MCL7025360.1"/>
    </source>
</evidence>
<keyword evidence="1" id="KW-0206">Cytoskeleton</keyword>
<reference evidence="2" key="1">
    <citation type="submission" date="2022-03" db="EMBL/GenBank/DDBJ databases">
        <title>A functionally conserved STORR gene fusion in Papaver species that diverged 16.8 million years ago.</title>
        <authorList>
            <person name="Catania T."/>
        </authorList>
    </citation>
    <scope>NUCLEOTIDE SEQUENCE</scope>
    <source>
        <strain evidence="2">S-191538</strain>
    </source>
</reference>
<comment type="similarity">
    <text evidence="1">Belongs to the dynein light chain family.</text>
</comment>
<dbReference type="SUPFAM" id="SSF54648">
    <property type="entry name" value="DLC"/>
    <property type="match status" value="1"/>
</dbReference>
<accession>A0AA41RYA7</accession>
<keyword evidence="1" id="KW-0243">Dynein</keyword>
<dbReference type="GO" id="GO:0005874">
    <property type="term" value="C:microtubule"/>
    <property type="evidence" value="ECO:0007669"/>
    <property type="project" value="UniProtKB-KW"/>
</dbReference>
<dbReference type="Proteomes" id="UP001177140">
    <property type="component" value="Unassembled WGS sequence"/>
</dbReference>
<dbReference type="PANTHER" id="PTHR11886">
    <property type="entry name" value="DYNEIN LIGHT CHAIN"/>
    <property type="match status" value="1"/>
</dbReference>
<dbReference type="GO" id="GO:0007017">
    <property type="term" value="P:microtubule-based process"/>
    <property type="evidence" value="ECO:0007669"/>
    <property type="project" value="InterPro"/>
</dbReference>
<organism evidence="2 3">
    <name type="scientific">Papaver nudicaule</name>
    <name type="common">Iceland poppy</name>
    <dbReference type="NCBI Taxonomy" id="74823"/>
    <lineage>
        <taxon>Eukaryota</taxon>
        <taxon>Viridiplantae</taxon>
        <taxon>Streptophyta</taxon>
        <taxon>Embryophyta</taxon>
        <taxon>Tracheophyta</taxon>
        <taxon>Spermatophyta</taxon>
        <taxon>Magnoliopsida</taxon>
        <taxon>Ranunculales</taxon>
        <taxon>Papaveraceae</taxon>
        <taxon>Papaveroideae</taxon>
        <taxon>Papaver</taxon>
    </lineage>
</organism>
<protein>
    <recommendedName>
        <fullName evidence="1">Dynein light chain</fullName>
    </recommendedName>
</protein>
<dbReference type="GO" id="GO:0045505">
    <property type="term" value="F:dynein intermediate chain binding"/>
    <property type="evidence" value="ECO:0007669"/>
    <property type="project" value="TreeGrafter"/>
</dbReference>
<dbReference type="Gene3D" id="3.30.740.10">
    <property type="entry name" value="Protein Inhibitor Of Neuronal Nitric Oxide Synthase"/>
    <property type="match status" value="1"/>
</dbReference>
<keyword evidence="3" id="KW-1185">Reference proteome</keyword>
<evidence type="ECO:0000256" key="1">
    <source>
        <dbReference type="RuleBase" id="RU365010"/>
    </source>
</evidence>
<dbReference type="AlphaFoldDB" id="A0AA41RYA7"/>